<gene>
    <name evidence="5" type="ORF">EXIGUO9Y_360006</name>
</gene>
<evidence type="ECO:0000259" key="4">
    <source>
        <dbReference type="Pfam" id="PF13193"/>
    </source>
</evidence>
<comment type="similarity">
    <text evidence="1">Belongs to the ATP-dependent AMP-binding enzyme family.</text>
</comment>
<dbReference type="SUPFAM" id="SSF56801">
    <property type="entry name" value="Acetyl-CoA synthetase-like"/>
    <property type="match status" value="1"/>
</dbReference>
<accession>A0A653IEP0</accession>
<dbReference type="InterPro" id="IPR000873">
    <property type="entry name" value="AMP-dep_synth/lig_dom"/>
</dbReference>
<evidence type="ECO:0000313" key="6">
    <source>
        <dbReference type="Proteomes" id="UP000439752"/>
    </source>
</evidence>
<dbReference type="PANTHER" id="PTHR43201">
    <property type="entry name" value="ACYL-COA SYNTHETASE"/>
    <property type="match status" value="1"/>
</dbReference>
<keyword evidence="6" id="KW-1185">Reference proteome</keyword>
<feature type="domain" description="AMP-dependent synthetase/ligase" evidence="3">
    <location>
        <begin position="102"/>
        <end position="265"/>
    </location>
</feature>
<dbReference type="Gene3D" id="3.40.50.12780">
    <property type="entry name" value="N-terminal domain of ligase-like"/>
    <property type="match status" value="1"/>
</dbReference>
<sequence>MLYIEETLYTEQMLTDHPVCRLSWLTHPGTTVVAVCTKDTAAWIAFCLLMKRTQGTVVPLHPDLPEAGARDMAERAGCDFLIYGDFQQPVRLTQAKPRPGGLIQFSSGTTGEAKVIHRTWLSIELEVTAYNQCFPLPHATGTIVACPTSHSFGLICGVMATLYRGAVPVILEHTSPRHVLRVCRAHPDAILYAGPGIVYLLSQFKQQLFAVMISGMTLPNSWFEAIQEVTDYLLQQYGCSETGCIALHPNPTTAQAIGYPLPHLQTEAGTINQPAELLVESDGTWTGTKDLVGASENGELFFFSRLDEMINVSGLSVYPADVEDVLLRRADVNEAVVFKKSDRLQGERVCVQIVSSATEETLRSFCHAHLAPHQCPTDWTFVTEIKKLPNGKVSRIRLGVTS</sequence>
<dbReference type="InterPro" id="IPR042099">
    <property type="entry name" value="ANL_N_sf"/>
</dbReference>
<evidence type="ECO:0000256" key="2">
    <source>
        <dbReference type="ARBA" id="ARBA00022598"/>
    </source>
</evidence>
<feature type="domain" description="AMP-binding enzyme C-terminal" evidence="4">
    <location>
        <begin position="322"/>
        <end position="392"/>
    </location>
</feature>
<dbReference type="GO" id="GO:0006631">
    <property type="term" value="P:fatty acid metabolic process"/>
    <property type="evidence" value="ECO:0007669"/>
    <property type="project" value="TreeGrafter"/>
</dbReference>
<organism evidence="5 6">
    <name type="scientific">Exiguobacterium oxidotolerans</name>
    <dbReference type="NCBI Taxonomy" id="223958"/>
    <lineage>
        <taxon>Bacteria</taxon>
        <taxon>Bacillati</taxon>
        <taxon>Bacillota</taxon>
        <taxon>Bacilli</taxon>
        <taxon>Bacillales</taxon>
        <taxon>Bacillales Family XII. Incertae Sedis</taxon>
        <taxon>Exiguobacterium</taxon>
    </lineage>
</organism>
<dbReference type="Proteomes" id="UP000439752">
    <property type="component" value="Unassembled WGS sequence"/>
</dbReference>
<dbReference type="RefSeq" id="WP_159173686.1">
    <property type="nucleotide sequence ID" value="NZ_LR732312.1"/>
</dbReference>
<proteinExistence type="inferred from homology"/>
<dbReference type="EMBL" id="CABWKQ010000030">
    <property type="protein sequence ID" value="VWX37725.1"/>
    <property type="molecule type" value="Genomic_DNA"/>
</dbReference>
<dbReference type="InterPro" id="IPR045851">
    <property type="entry name" value="AMP-bd_C_sf"/>
</dbReference>
<dbReference type="PROSITE" id="PS00455">
    <property type="entry name" value="AMP_BINDING"/>
    <property type="match status" value="1"/>
</dbReference>
<evidence type="ECO:0000256" key="1">
    <source>
        <dbReference type="ARBA" id="ARBA00006432"/>
    </source>
</evidence>
<dbReference type="GO" id="GO:0031956">
    <property type="term" value="F:medium-chain fatty acid-CoA ligase activity"/>
    <property type="evidence" value="ECO:0007669"/>
    <property type="project" value="TreeGrafter"/>
</dbReference>
<dbReference type="Gene3D" id="3.30.300.30">
    <property type="match status" value="1"/>
</dbReference>
<dbReference type="InterPro" id="IPR020845">
    <property type="entry name" value="AMP-binding_CS"/>
</dbReference>
<dbReference type="AlphaFoldDB" id="A0A653IEP0"/>
<dbReference type="PANTHER" id="PTHR43201:SF5">
    <property type="entry name" value="MEDIUM-CHAIN ACYL-COA LIGASE ACSF2, MITOCHONDRIAL"/>
    <property type="match status" value="1"/>
</dbReference>
<reference evidence="5 6" key="1">
    <citation type="submission" date="2019-10" db="EMBL/GenBank/DDBJ databases">
        <authorList>
            <person name="Karimi E."/>
        </authorList>
    </citation>
    <scope>NUCLEOTIDE SEQUENCE [LARGE SCALE GENOMIC DNA]</scope>
    <source>
        <strain evidence="5">Exiguobacterium sp. 9Y</strain>
    </source>
</reference>
<dbReference type="InterPro" id="IPR025110">
    <property type="entry name" value="AMP-bd_C"/>
</dbReference>
<protein>
    <submittedName>
        <fullName evidence="5">Acyl-CoA synthase</fullName>
    </submittedName>
</protein>
<dbReference type="Pfam" id="PF00501">
    <property type="entry name" value="AMP-binding"/>
    <property type="match status" value="1"/>
</dbReference>
<evidence type="ECO:0000313" key="5">
    <source>
        <dbReference type="EMBL" id="VWX37725.1"/>
    </source>
</evidence>
<name>A0A653IEP0_9BACL</name>
<evidence type="ECO:0000259" key="3">
    <source>
        <dbReference type="Pfam" id="PF00501"/>
    </source>
</evidence>
<dbReference type="Pfam" id="PF13193">
    <property type="entry name" value="AMP-binding_C"/>
    <property type="match status" value="1"/>
</dbReference>
<keyword evidence="2" id="KW-0436">Ligase</keyword>